<proteinExistence type="predicted"/>
<dbReference type="InterPro" id="IPR029044">
    <property type="entry name" value="Nucleotide-diphossugar_trans"/>
</dbReference>
<name>A0A512TKY8_CLOBU</name>
<dbReference type="SUPFAM" id="SSF53448">
    <property type="entry name" value="Nucleotide-diphospho-sugar transferases"/>
    <property type="match status" value="1"/>
</dbReference>
<accession>A0A512TKY8</accession>
<protein>
    <submittedName>
        <fullName evidence="2">Biofilm formation protein PslC</fullName>
    </submittedName>
</protein>
<sequence>MKISIICPIYNGQDYIEKLHNNILMQKLESEQTLQILYALTRGRDRSQEILEGLKDSRCDYTLIEPKDFSHSTTREMMSKKVKGEIIVFISQDIKIKNDLWLKNLVNPIIKGECEASFSRHIGEDDNIEKYTRERNYPAESRTVSKNDIDKYQIRTFFYSDASSAVLTKVYRELNAYDGKRMPTNEDMYFAHKLINAGYRIKYCADSQVYHSHDFTYRQLYKRYYDTGIFFKQNKYFKDYKSNESGVDLAKYVFKRSIEDKNFKVAISVLPNFAVRFIAKLIGEF</sequence>
<dbReference type="RefSeq" id="WP_146868229.1">
    <property type="nucleotide sequence ID" value="NZ_BKBC01000014.1"/>
</dbReference>
<dbReference type="EMBL" id="BKBC01000014">
    <property type="protein sequence ID" value="GEQ20924.1"/>
    <property type="molecule type" value="Genomic_DNA"/>
</dbReference>
<dbReference type="InterPro" id="IPR001173">
    <property type="entry name" value="Glyco_trans_2-like"/>
</dbReference>
<evidence type="ECO:0000313" key="3">
    <source>
        <dbReference type="Proteomes" id="UP000321089"/>
    </source>
</evidence>
<comment type="caution">
    <text evidence="2">The sequence shown here is derived from an EMBL/GenBank/DDBJ whole genome shotgun (WGS) entry which is preliminary data.</text>
</comment>
<feature type="domain" description="Glycosyltransferase 2-like" evidence="1">
    <location>
        <begin position="4"/>
        <end position="173"/>
    </location>
</feature>
<dbReference type="Proteomes" id="UP000321089">
    <property type="component" value="Unassembled WGS sequence"/>
</dbReference>
<evidence type="ECO:0000259" key="1">
    <source>
        <dbReference type="Pfam" id="PF00535"/>
    </source>
</evidence>
<reference evidence="2 3" key="1">
    <citation type="submission" date="2019-07" db="EMBL/GenBank/DDBJ databases">
        <title>Whole genome shotgun sequence of Clostridium butyricum NBRC 3858.</title>
        <authorList>
            <person name="Hosoyama A."/>
            <person name="Uohara A."/>
            <person name="Ohji S."/>
            <person name="Ichikawa N."/>
        </authorList>
    </citation>
    <scope>NUCLEOTIDE SEQUENCE [LARGE SCALE GENOMIC DNA]</scope>
    <source>
        <strain evidence="2 3">NBRC 3858</strain>
    </source>
</reference>
<evidence type="ECO:0000313" key="2">
    <source>
        <dbReference type="EMBL" id="GEQ20924.1"/>
    </source>
</evidence>
<organism evidence="2 3">
    <name type="scientific">Clostridium butyricum</name>
    <dbReference type="NCBI Taxonomy" id="1492"/>
    <lineage>
        <taxon>Bacteria</taxon>
        <taxon>Bacillati</taxon>
        <taxon>Bacillota</taxon>
        <taxon>Clostridia</taxon>
        <taxon>Eubacteriales</taxon>
        <taxon>Clostridiaceae</taxon>
        <taxon>Clostridium</taxon>
    </lineage>
</organism>
<gene>
    <name evidence="2" type="primary">pslC</name>
    <name evidence="2" type="ORF">CBU02nite_14300</name>
</gene>
<dbReference type="Gene3D" id="3.90.550.10">
    <property type="entry name" value="Spore Coat Polysaccharide Biosynthesis Protein SpsA, Chain A"/>
    <property type="match status" value="1"/>
</dbReference>
<dbReference type="Pfam" id="PF00535">
    <property type="entry name" value="Glycos_transf_2"/>
    <property type="match status" value="1"/>
</dbReference>
<dbReference type="AlphaFoldDB" id="A0A512TKY8"/>